<keyword evidence="6" id="KW-0804">Transcription</keyword>
<dbReference type="Pfam" id="PF13362">
    <property type="entry name" value="Toprim_3"/>
    <property type="match status" value="1"/>
</dbReference>
<dbReference type="AlphaFoldDB" id="A0A1W2D3E7"/>
<evidence type="ECO:0000256" key="4">
    <source>
        <dbReference type="ARBA" id="ARBA00022695"/>
    </source>
</evidence>
<dbReference type="SMART" id="SM00778">
    <property type="entry name" value="Prim_Zn_Ribbon"/>
    <property type="match status" value="1"/>
</dbReference>
<dbReference type="GO" id="GO:0000428">
    <property type="term" value="C:DNA-directed RNA polymerase complex"/>
    <property type="evidence" value="ECO:0007669"/>
    <property type="project" value="UniProtKB-KW"/>
</dbReference>
<keyword evidence="8" id="KW-0347">Helicase</keyword>
<protein>
    <submittedName>
        <fullName evidence="8">Putative DNA primase/helicase</fullName>
    </submittedName>
</protein>
<dbReference type="InterPro" id="IPR055570">
    <property type="entry name" value="DUF7146"/>
</dbReference>
<keyword evidence="3" id="KW-0808">Transferase</keyword>
<evidence type="ECO:0000256" key="1">
    <source>
        <dbReference type="ARBA" id="ARBA00022478"/>
    </source>
</evidence>
<keyword evidence="2" id="KW-0639">Primosome</keyword>
<dbReference type="GO" id="GO:0004386">
    <property type="term" value="F:helicase activity"/>
    <property type="evidence" value="ECO:0007669"/>
    <property type="project" value="UniProtKB-KW"/>
</dbReference>
<dbReference type="InterPro" id="IPR013237">
    <property type="entry name" value="Phage_T7_Gp4_N"/>
</dbReference>
<gene>
    <name evidence="8" type="ORF">SAMN06297251_112104</name>
</gene>
<evidence type="ECO:0000313" key="8">
    <source>
        <dbReference type="EMBL" id="SMC92085.1"/>
    </source>
</evidence>
<feature type="domain" description="DNA primase/helicase Gp4 N-terminal Bacteriophage T7-like" evidence="7">
    <location>
        <begin position="32"/>
        <end position="69"/>
    </location>
</feature>
<dbReference type="OrthoDB" id="9811157at2"/>
<dbReference type="Pfam" id="PF23639">
    <property type="entry name" value="DUF7146"/>
    <property type="match status" value="1"/>
</dbReference>
<organism evidence="8 9">
    <name type="scientific">Fulvimarina manganoxydans</name>
    <dbReference type="NCBI Taxonomy" id="937218"/>
    <lineage>
        <taxon>Bacteria</taxon>
        <taxon>Pseudomonadati</taxon>
        <taxon>Pseudomonadota</taxon>
        <taxon>Alphaproteobacteria</taxon>
        <taxon>Hyphomicrobiales</taxon>
        <taxon>Aurantimonadaceae</taxon>
        <taxon>Fulvimarina</taxon>
    </lineage>
</organism>
<name>A0A1W2D3E7_9HYPH</name>
<keyword evidence="8" id="KW-0547">Nucleotide-binding</keyword>
<dbReference type="STRING" id="937218.SAMN06297251_112104"/>
<dbReference type="Proteomes" id="UP000192656">
    <property type="component" value="Unassembled WGS sequence"/>
</dbReference>
<dbReference type="InterPro" id="IPR006171">
    <property type="entry name" value="TOPRIM_dom"/>
</dbReference>
<dbReference type="CDD" id="cd01029">
    <property type="entry name" value="TOPRIM_primases"/>
    <property type="match status" value="1"/>
</dbReference>
<sequence length="316" mass="34409">MLRDRTPLKDKALGRWPGILSAVGLSPRSLSGRHGPCPLCNGGKDRFRFDDKDGRGTWICSQCGAGDGIELVKRFLGIEFKDAAVEIEKHIGQAPIARSSIGIAQSDEAQRNEMRAIWKRSRAITADDPAGRYLNSRTGLRTFPSCLRFSPDERYGPGAFHPAMIAKVDPSDAAIAKGERSALHRTFLSPEGAKATVDNPRKMLGTMPSGAAVRLMQHQDVLGVAEGIETALSAATIFNVPTWAALTAGLLEEWTPPEIVTTVFVFGDNDHSFTGQASAFRLAQKLKAKGFDVIVELSPLFGTDWNDEHRRELEVA</sequence>
<evidence type="ECO:0000259" key="7">
    <source>
        <dbReference type="SMART" id="SM00778"/>
    </source>
</evidence>
<evidence type="ECO:0000256" key="3">
    <source>
        <dbReference type="ARBA" id="ARBA00022679"/>
    </source>
</evidence>
<proteinExistence type="predicted"/>
<evidence type="ECO:0000256" key="6">
    <source>
        <dbReference type="ARBA" id="ARBA00023163"/>
    </source>
</evidence>
<evidence type="ECO:0000256" key="5">
    <source>
        <dbReference type="ARBA" id="ARBA00022705"/>
    </source>
</evidence>
<evidence type="ECO:0000313" key="9">
    <source>
        <dbReference type="Proteomes" id="UP000192656"/>
    </source>
</evidence>
<dbReference type="GO" id="GO:0003677">
    <property type="term" value="F:DNA binding"/>
    <property type="evidence" value="ECO:0007669"/>
    <property type="project" value="InterPro"/>
</dbReference>
<accession>A0A1W2D3E7</accession>
<keyword evidence="9" id="KW-1185">Reference proteome</keyword>
<keyword evidence="1" id="KW-0240">DNA-directed RNA polymerase</keyword>
<keyword evidence="8" id="KW-0378">Hydrolase</keyword>
<dbReference type="InterPro" id="IPR036977">
    <property type="entry name" value="DNA_primase_Znf_CHC2"/>
</dbReference>
<dbReference type="GO" id="GO:0006269">
    <property type="term" value="P:DNA replication, synthesis of primer"/>
    <property type="evidence" value="ECO:0007669"/>
    <property type="project" value="UniProtKB-KW"/>
</dbReference>
<keyword evidence="8" id="KW-0067">ATP-binding</keyword>
<keyword evidence="5" id="KW-0235">DNA replication</keyword>
<keyword evidence="4" id="KW-0548">Nucleotidyltransferase</keyword>
<dbReference type="SUPFAM" id="SSF57783">
    <property type="entry name" value="Zinc beta-ribbon"/>
    <property type="match status" value="1"/>
</dbReference>
<reference evidence="8 9" key="1">
    <citation type="submission" date="2017-04" db="EMBL/GenBank/DDBJ databases">
        <authorList>
            <person name="Afonso C.L."/>
            <person name="Miller P.J."/>
            <person name="Scott M.A."/>
            <person name="Spackman E."/>
            <person name="Goraichik I."/>
            <person name="Dimitrov K.M."/>
            <person name="Suarez D.L."/>
            <person name="Swayne D.E."/>
        </authorList>
    </citation>
    <scope>NUCLEOTIDE SEQUENCE [LARGE SCALE GENOMIC DNA]</scope>
    <source>
        <strain evidence="8 9">CGMCC 1.10972</strain>
    </source>
</reference>
<dbReference type="Gene3D" id="3.90.580.10">
    <property type="entry name" value="Zinc finger, CHC2-type domain"/>
    <property type="match status" value="1"/>
</dbReference>
<evidence type="ECO:0000256" key="2">
    <source>
        <dbReference type="ARBA" id="ARBA00022515"/>
    </source>
</evidence>
<dbReference type="GO" id="GO:0008270">
    <property type="term" value="F:zinc ion binding"/>
    <property type="evidence" value="ECO:0007669"/>
    <property type="project" value="InterPro"/>
</dbReference>
<dbReference type="GO" id="GO:1990077">
    <property type="term" value="C:primosome complex"/>
    <property type="evidence" value="ECO:0007669"/>
    <property type="project" value="UniProtKB-KW"/>
</dbReference>
<dbReference type="EMBL" id="FWXR01000012">
    <property type="protein sequence ID" value="SMC92085.1"/>
    <property type="molecule type" value="Genomic_DNA"/>
</dbReference>
<dbReference type="GO" id="GO:0016779">
    <property type="term" value="F:nucleotidyltransferase activity"/>
    <property type="evidence" value="ECO:0007669"/>
    <property type="project" value="UniProtKB-KW"/>
</dbReference>
<dbReference type="Pfam" id="PF08273">
    <property type="entry name" value="Zn_Ribbon_Prim"/>
    <property type="match status" value="1"/>
</dbReference>
<dbReference type="InterPro" id="IPR034154">
    <property type="entry name" value="TOPRIM_DnaG/twinkle"/>
</dbReference>